<evidence type="ECO:0000313" key="4">
    <source>
        <dbReference type="Proteomes" id="UP000176951"/>
    </source>
</evidence>
<dbReference type="AlphaFoldDB" id="A0A1G2PQK9"/>
<keyword evidence="2" id="KW-1133">Transmembrane helix</keyword>
<name>A0A1G2PQK9_9BACT</name>
<comment type="caution">
    <text evidence="3">The sequence shown here is derived from an EMBL/GenBank/DDBJ whole genome shotgun (WGS) entry which is preliminary data.</text>
</comment>
<evidence type="ECO:0000256" key="2">
    <source>
        <dbReference type="SAM" id="Phobius"/>
    </source>
</evidence>
<dbReference type="Proteomes" id="UP000176951">
    <property type="component" value="Unassembled WGS sequence"/>
</dbReference>
<accession>A0A1G2PQK9</accession>
<feature type="region of interest" description="Disordered" evidence="1">
    <location>
        <begin position="182"/>
        <end position="209"/>
    </location>
</feature>
<keyword evidence="2" id="KW-0812">Transmembrane</keyword>
<dbReference type="InterPro" id="IPR011990">
    <property type="entry name" value="TPR-like_helical_dom_sf"/>
</dbReference>
<keyword evidence="2" id="KW-0472">Membrane</keyword>
<evidence type="ECO:0000313" key="3">
    <source>
        <dbReference type="EMBL" id="OHA50625.1"/>
    </source>
</evidence>
<dbReference type="SUPFAM" id="SSF48452">
    <property type="entry name" value="TPR-like"/>
    <property type="match status" value="1"/>
</dbReference>
<dbReference type="EMBL" id="MHSW01000032">
    <property type="protein sequence ID" value="OHA50625.1"/>
    <property type="molecule type" value="Genomic_DNA"/>
</dbReference>
<gene>
    <name evidence="3" type="ORF">A3A97_04200</name>
</gene>
<evidence type="ECO:0000256" key="1">
    <source>
        <dbReference type="SAM" id="MobiDB-lite"/>
    </source>
</evidence>
<proteinExistence type="predicted"/>
<feature type="transmembrane region" description="Helical" evidence="2">
    <location>
        <begin position="12"/>
        <end position="31"/>
    </location>
</feature>
<protein>
    <submittedName>
        <fullName evidence="3">Uncharacterized protein</fullName>
    </submittedName>
</protein>
<reference evidence="3 4" key="1">
    <citation type="journal article" date="2016" name="Nat. Commun.">
        <title>Thousands of microbial genomes shed light on interconnected biogeochemical processes in an aquifer system.</title>
        <authorList>
            <person name="Anantharaman K."/>
            <person name="Brown C.T."/>
            <person name="Hug L.A."/>
            <person name="Sharon I."/>
            <person name="Castelle C.J."/>
            <person name="Probst A.J."/>
            <person name="Thomas B.C."/>
            <person name="Singh A."/>
            <person name="Wilkins M.J."/>
            <person name="Karaoz U."/>
            <person name="Brodie E.L."/>
            <person name="Williams K.H."/>
            <person name="Hubbard S.S."/>
            <person name="Banfield J.F."/>
        </authorList>
    </citation>
    <scope>NUCLEOTIDE SEQUENCE [LARGE SCALE GENOMIC DNA]</scope>
</reference>
<sequence length="209" mass="22523">MRAAMSSGKIRFLLLPLVVLSMISGSILILWGSSTLYGELNAVHDVKAFAAGNHDARAWFEFGSLDEKLSGQDESYFVYNTAIELVAKALQEKDPKIAMLNLKTAAHRFTEAMVKAEERGDNFLLSRSAASLGAISVIIGLVQQDEEYIQKADAMLVKALTLNPDDNDAKWNLELVRRLYSSQGGGGGGEPEEGPPTAPGRLDPGKGGL</sequence>
<organism evidence="3 4">
    <name type="scientific">Candidatus Terrybacteria bacterium RIFCSPLOWO2_01_FULL_40_23</name>
    <dbReference type="NCBI Taxonomy" id="1802366"/>
    <lineage>
        <taxon>Bacteria</taxon>
        <taxon>Candidatus Terryibacteriota</taxon>
    </lineage>
</organism>